<gene>
    <name evidence="1" type="ORF">SAMN06265377_1248</name>
</gene>
<dbReference type="GO" id="GO:0046677">
    <property type="term" value="P:response to antibiotic"/>
    <property type="evidence" value="ECO:0007669"/>
    <property type="project" value="InterPro"/>
</dbReference>
<protein>
    <submittedName>
        <fullName evidence="1">Erythromycin esterase</fullName>
    </submittedName>
</protein>
<proteinExistence type="predicted"/>
<dbReference type="EMBL" id="OBEH01000002">
    <property type="protein sequence ID" value="SNY99442.1"/>
    <property type="molecule type" value="Genomic_DNA"/>
</dbReference>
<dbReference type="Gene3D" id="3.40.1660.10">
    <property type="entry name" value="EreA-like (biosynthetic domain)"/>
    <property type="match status" value="1"/>
</dbReference>
<accession>A0A285MQI0</accession>
<dbReference type="Pfam" id="PF05139">
    <property type="entry name" value="Erythro_esteras"/>
    <property type="match status" value="1"/>
</dbReference>
<dbReference type="Proteomes" id="UP000219048">
    <property type="component" value="Unassembled WGS sequence"/>
</dbReference>
<dbReference type="OrthoDB" id="9810066at2"/>
<dbReference type="CDD" id="cd14728">
    <property type="entry name" value="Ere-like"/>
    <property type="match status" value="1"/>
</dbReference>
<dbReference type="InterPro" id="IPR052036">
    <property type="entry name" value="Hydrolase/PRTase-associated"/>
</dbReference>
<dbReference type="Gene3D" id="3.30.1870.10">
    <property type="entry name" value="EreA-like, domain 2"/>
    <property type="match status" value="1"/>
</dbReference>
<keyword evidence="2" id="KW-1185">Reference proteome</keyword>
<name>A0A285MQI0_9FLAO</name>
<dbReference type="InterPro" id="IPR007815">
    <property type="entry name" value="Emycin_Estase"/>
</dbReference>
<dbReference type="RefSeq" id="WP_097044940.1">
    <property type="nucleotide sequence ID" value="NZ_OBEH01000002.1"/>
</dbReference>
<dbReference type="AlphaFoldDB" id="A0A285MQI0"/>
<dbReference type="Gene3D" id="1.20.1440.30">
    <property type="entry name" value="Biosynthetic Protein domain"/>
    <property type="match status" value="1"/>
</dbReference>
<organism evidence="1 2">
    <name type="scientific">Flagellimonas pacifica</name>
    <dbReference type="NCBI Taxonomy" id="1247520"/>
    <lineage>
        <taxon>Bacteria</taxon>
        <taxon>Pseudomonadati</taxon>
        <taxon>Bacteroidota</taxon>
        <taxon>Flavobacteriia</taxon>
        <taxon>Flavobacteriales</taxon>
        <taxon>Flavobacteriaceae</taxon>
        <taxon>Flagellimonas</taxon>
    </lineage>
</organism>
<evidence type="ECO:0000313" key="1">
    <source>
        <dbReference type="EMBL" id="SNY99442.1"/>
    </source>
</evidence>
<evidence type="ECO:0000313" key="2">
    <source>
        <dbReference type="Proteomes" id="UP000219048"/>
    </source>
</evidence>
<reference evidence="2" key="1">
    <citation type="submission" date="2017-09" db="EMBL/GenBank/DDBJ databases">
        <authorList>
            <person name="Varghese N."/>
            <person name="Submissions S."/>
        </authorList>
    </citation>
    <scope>NUCLEOTIDE SEQUENCE [LARGE SCALE GENOMIC DNA]</scope>
    <source>
        <strain evidence="2">DSM 25885</strain>
    </source>
</reference>
<sequence>MRQLNFRKPFITIFHNNTFSAIICLLLFSLYLNNISAQSKPSMVEGVAVEIGSISPGDTDFSDLMALKNIIGDTRIVLLGEQSHGGGSTYSAKVRLIKFLHQEMGFEVMAFESGMYDCAKIWQNMVDGKKMKDEVLNSMFYMYATSTEVKPLFNYMDDQMQGSKPLLFCGMDSQHTGEKSKQYLVADLKTFLDKNGSEIQNQESWKVFERKVADIIGMNRAVTDEDKADFYIVVNNLKSELSTLKSNEATFLNNSGFWKEIIHSLESQAKRYWGDIEDMDRDRQMASNMSWLLNNTHKDKKVIIWAHNFHIARGLDPILPMGHFLKKEFGDQMYAIGFTGYDGEFINFVNDKKVSIAKPSKSSIEQSIKKTGWPYAMIDFRHLAENSALKQKQKGRLFNFNQHSFVLPEVFDGLFYIETTTPTVRE</sequence>
<dbReference type="SUPFAM" id="SSF159501">
    <property type="entry name" value="EreA/ChaN-like"/>
    <property type="match status" value="1"/>
</dbReference>
<dbReference type="PANTHER" id="PTHR31299:SF0">
    <property type="entry name" value="ESTERASE, PUTATIVE (AFU_ORTHOLOGUE AFUA_1G05850)-RELATED"/>
    <property type="match status" value="1"/>
</dbReference>
<dbReference type="PANTHER" id="PTHR31299">
    <property type="entry name" value="ESTERASE, PUTATIVE (AFU_ORTHOLOGUE AFUA_1G05850)-RELATED"/>
    <property type="match status" value="1"/>
</dbReference>